<dbReference type="EMBL" id="MK072422">
    <property type="protein sequence ID" value="AYV84808.1"/>
    <property type="molecule type" value="Genomic_DNA"/>
</dbReference>
<gene>
    <name evidence="1" type="ORF">Hyperionvirus40_12</name>
</gene>
<sequence>MSDVLSERRIFTICDCGEECVNDNERTNCDPTVNHYGVGIIETHVKSVSPADTGNTFVNGDHDGSD</sequence>
<name>A0A3G5AC30_9VIRU</name>
<accession>A0A3G5AC30</accession>
<proteinExistence type="predicted"/>
<protein>
    <submittedName>
        <fullName evidence="1">Uncharacterized protein</fullName>
    </submittedName>
</protein>
<reference evidence="1" key="1">
    <citation type="submission" date="2018-10" db="EMBL/GenBank/DDBJ databases">
        <title>Hidden diversity of soil giant viruses.</title>
        <authorList>
            <person name="Schulz F."/>
            <person name="Alteio L."/>
            <person name="Goudeau D."/>
            <person name="Ryan E.M."/>
            <person name="Malmstrom R.R."/>
            <person name="Blanchard J."/>
            <person name="Woyke T."/>
        </authorList>
    </citation>
    <scope>NUCLEOTIDE SEQUENCE</scope>
    <source>
        <strain evidence="1">HYV1</strain>
    </source>
</reference>
<organism evidence="1">
    <name type="scientific">Hyperionvirus sp</name>
    <dbReference type="NCBI Taxonomy" id="2487770"/>
    <lineage>
        <taxon>Viruses</taxon>
        <taxon>Varidnaviria</taxon>
        <taxon>Bamfordvirae</taxon>
        <taxon>Nucleocytoviricota</taxon>
        <taxon>Megaviricetes</taxon>
        <taxon>Imitervirales</taxon>
        <taxon>Mimiviridae</taxon>
        <taxon>Klosneuvirinae</taxon>
    </lineage>
</organism>
<evidence type="ECO:0000313" key="1">
    <source>
        <dbReference type="EMBL" id="AYV84808.1"/>
    </source>
</evidence>